<dbReference type="InterPro" id="IPR053180">
    <property type="entry name" value="Ca-binding_acidic-repeat"/>
</dbReference>
<comment type="subcellular location">
    <subcellularLocation>
        <location evidence="1">Secreted</location>
    </subcellularLocation>
</comment>
<keyword evidence="2" id="KW-0964">Secreted</keyword>
<keyword evidence="6" id="KW-0472">Membrane</keyword>
<organism evidence="7 8">
    <name type="scientific">Candidatus Giovannonibacteria bacterium RIFCSPHIGHO2_01_FULL_45_23</name>
    <dbReference type="NCBI Taxonomy" id="1798325"/>
    <lineage>
        <taxon>Bacteria</taxon>
        <taxon>Candidatus Giovannoniibacteriota</taxon>
    </lineage>
</organism>
<dbReference type="Pfam" id="PF18884">
    <property type="entry name" value="TSP3_bac"/>
    <property type="match status" value="2"/>
</dbReference>
<gene>
    <name evidence="7" type="ORF">A2834_01490</name>
</gene>
<dbReference type="InterPro" id="IPR059100">
    <property type="entry name" value="TSP3_bac"/>
</dbReference>
<evidence type="ECO:0000313" key="7">
    <source>
        <dbReference type="EMBL" id="OGF63501.1"/>
    </source>
</evidence>
<comment type="caution">
    <text evidence="7">The sequence shown here is derived from an EMBL/GenBank/DDBJ whole genome shotgun (WGS) entry which is preliminary data.</text>
</comment>
<evidence type="ECO:0000256" key="5">
    <source>
        <dbReference type="SAM" id="MobiDB-lite"/>
    </source>
</evidence>
<evidence type="ECO:0000256" key="6">
    <source>
        <dbReference type="SAM" id="Phobius"/>
    </source>
</evidence>
<feature type="region of interest" description="Disordered" evidence="5">
    <location>
        <begin position="81"/>
        <end position="111"/>
    </location>
</feature>
<dbReference type="STRING" id="1798325.A2834_01490"/>
<keyword evidence="4" id="KW-0106">Calcium</keyword>
<evidence type="ECO:0000256" key="3">
    <source>
        <dbReference type="ARBA" id="ARBA00022729"/>
    </source>
</evidence>
<evidence type="ECO:0000256" key="1">
    <source>
        <dbReference type="ARBA" id="ARBA00004613"/>
    </source>
</evidence>
<evidence type="ECO:0008006" key="9">
    <source>
        <dbReference type="Google" id="ProtNLM"/>
    </source>
</evidence>
<evidence type="ECO:0000256" key="2">
    <source>
        <dbReference type="ARBA" id="ARBA00022525"/>
    </source>
</evidence>
<sequence>MGYLPSKNFITLVFAALVVLFVGWFVIYIASSNRQPAAGQKLGAGSGQLGFLAAYQDANRDSDGDGLKDWEEILWKTDANKADTDGDGTSDADEIKNGRDPILAGPNDKLKKPEEIGKQATTTPRTLTDKIAREFASNYLTAAGSSEGSIDMFQQKAISESLIESLSRDALLYKDSFSSANVRVEQSSSSDGIKIYLNRAGDFLNKTFANLQKPEIEIVNEILAAERYEDLKKLVAYVAAYQKTVEFLKQENVPASYASLHLELMNIMQNTAAADSFMMVTDKDPARGLAGLALYLKQVERLEQFYKSGGNIYFAKRTQ</sequence>
<accession>A0A1F5VKM2</accession>
<keyword evidence="6" id="KW-0812">Transmembrane</keyword>
<dbReference type="SUPFAM" id="SSF103647">
    <property type="entry name" value="TSP type-3 repeat"/>
    <property type="match status" value="1"/>
</dbReference>
<keyword evidence="3" id="KW-0732">Signal</keyword>
<dbReference type="AlphaFoldDB" id="A0A1F5VKM2"/>
<dbReference type="PANTHER" id="PTHR37467">
    <property type="entry name" value="EXPORTED CALCIUM-BINDING GLYCOPROTEIN-RELATED"/>
    <property type="match status" value="1"/>
</dbReference>
<dbReference type="InterPro" id="IPR028974">
    <property type="entry name" value="TSP_type-3_rpt"/>
</dbReference>
<dbReference type="EMBL" id="MFHD01000002">
    <property type="protein sequence ID" value="OGF63501.1"/>
    <property type="molecule type" value="Genomic_DNA"/>
</dbReference>
<proteinExistence type="predicted"/>
<feature type="transmembrane region" description="Helical" evidence="6">
    <location>
        <begin position="9"/>
        <end position="30"/>
    </location>
</feature>
<evidence type="ECO:0000313" key="8">
    <source>
        <dbReference type="Proteomes" id="UP000179251"/>
    </source>
</evidence>
<protein>
    <recommendedName>
        <fullName evidence="9">Thrombospondin type 3 repeat superfamily protein</fullName>
    </recommendedName>
</protein>
<keyword evidence="6" id="KW-1133">Transmembrane helix</keyword>
<reference evidence="7 8" key="1">
    <citation type="journal article" date="2016" name="Nat. Commun.">
        <title>Thousands of microbial genomes shed light on interconnected biogeochemical processes in an aquifer system.</title>
        <authorList>
            <person name="Anantharaman K."/>
            <person name="Brown C.T."/>
            <person name="Hug L.A."/>
            <person name="Sharon I."/>
            <person name="Castelle C.J."/>
            <person name="Probst A.J."/>
            <person name="Thomas B.C."/>
            <person name="Singh A."/>
            <person name="Wilkins M.J."/>
            <person name="Karaoz U."/>
            <person name="Brodie E.L."/>
            <person name="Williams K.H."/>
            <person name="Hubbard S.S."/>
            <person name="Banfield J.F."/>
        </authorList>
    </citation>
    <scope>NUCLEOTIDE SEQUENCE [LARGE SCALE GENOMIC DNA]</scope>
</reference>
<dbReference type="Proteomes" id="UP000179251">
    <property type="component" value="Unassembled WGS sequence"/>
</dbReference>
<dbReference type="PANTHER" id="PTHR37467:SF1">
    <property type="entry name" value="EXPORTED CALCIUM-BINDING GLYCOPROTEIN"/>
    <property type="match status" value="1"/>
</dbReference>
<name>A0A1F5VKM2_9BACT</name>
<evidence type="ECO:0000256" key="4">
    <source>
        <dbReference type="ARBA" id="ARBA00022837"/>
    </source>
</evidence>
<dbReference type="GO" id="GO:0005509">
    <property type="term" value="F:calcium ion binding"/>
    <property type="evidence" value="ECO:0007669"/>
    <property type="project" value="InterPro"/>
</dbReference>